<keyword evidence="2" id="KW-0547">Nucleotide-binding</keyword>
<dbReference type="EMBL" id="JBHUDO010000004">
    <property type="protein sequence ID" value="MFD1647912.1"/>
    <property type="molecule type" value="Genomic_DNA"/>
</dbReference>
<dbReference type="InterPro" id="IPR051120">
    <property type="entry name" value="ABC_AA/LPS_Transport"/>
</dbReference>
<sequence length="251" mass="27244">MTDNPIVRCTDLRKEFAAVTAVDDLTIDIHDEFTSVIGPNGAGKTTTFNLLAGTVSPTAGRIELNGTDVTAKGPESRVHHGLSRTYQITNLFDELPAFENVRLAVQAVSDVPYANVFADALSDQEINQRTTEILDLVGFEEDRTTAAENLSQGYKRLLEIAIALAPEPDVLLLDEPTAGLAVDKKELVFDVVGDLANEYAVVLIEHKLDVVKDMSDRLVVMHNGQLLASGPPEETLSNPEVQEAYLRGVTS</sequence>
<dbReference type="Pfam" id="PF00005">
    <property type="entry name" value="ABC_tran"/>
    <property type="match status" value="1"/>
</dbReference>
<dbReference type="SUPFAM" id="SSF52540">
    <property type="entry name" value="P-loop containing nucleoside triphosphate hydrolases"/>
    <property type="match status" value="1"/>
</dbReference>
<dbReference type="CDD" id="cd03219">
    <property type="entry name" value="ABC_Mj1267_LivG_branched"/>
    <property type="match status" value="1"/>
</dbReference>
<evidence type="ECO:0000256" key="2">
    <source>
        <dbReference type="ARBA" id="ARBA00022741"/>
    </source>
</evidence>
<dbReference type="SMART" id="SM00382">
    <property type="entry name" value="AAA"/>
    <property type="match status" value="1"/>
</dbReference>
<gene>
    <name evidence="5" type="ORF">ACFSBL_19660</name>
</gene>
<evidence type="ECO:0000313" key="5">
    <source>
        <dbReference type="EMBL" id="MFD1647912.1"/>
    </source>
</evidence>
<comment type="caution">
    <text evidence="5">The sequence shown here is derived from an EMBL/GenBank/DDBJ whole genome shotgun (WGS) entry which is preliminary data.</text>
</comment>
<dbReference type="Proteomes" id="UP001597034">
    <property type="component" value="Unassembled WGS sequence"/>
</dbReference>
<keyword evidence="3 5" id="KW-0067">ATP-binding</keyword>
<organism evidence="5 6">
    <name type="scientific">Haloarchaeobius litoreus</name>
    <dbReference type="NCBI Taxonomy" id="755306"/>
    <lineage>
        <taxon>Archaea</taxon>
        <taxon>Methanobacteriati</taxon>
        <taxon>Methanobacteriota</taxon>
        <taxon>Stenosarchaea group</taxon>
        <taxon>Halobacteria</taxon>
        <taxon>Halobacteriales</taxon>
        <taxon>Halorubellaceae</taxon>
        <taxon>Haloarchaeobius</taxon>
    </lineage>
</organism>
<dbReference type="InterPro" id="IPR027417">
    <property type="entry name" value="P-loop_NTPase"/>
</dbReference>
<name>A0ABD6DPD8_9EURY</name>
<keyword evidence="6" id="KW-1185">Reference proteome</keyword>
<dbReference type="AlphaFoldDB" id="A0ABD6DPD8"/>
<keyword evidence="1" id="KW-0813">Transport</keyword>
<reference evidence="5 6" key="1">
    <citation type="journal article" date="2019" name="Int. J. Syst. Evol. Microbiol.">
        <title>The Global Catalogue of Microorganisms (GCM) 10K type strain sequencing project: providing services to taxonomists for standard genome sequencing and annotation.</title>
        <authorList>
            <consortium name="The Broad Institute Genomics Platform"/>
            <consortium name="The Broad Institute Genome Sequencing Center for Infectious Disease"/>
            <person name="Wu L."/>
            <person name="Ma J."/>
        </authorList>
    </citation>
    <scope>NUCLEOTIDE SEQUENCE [LARGE SCALE GENOMIC DNA]</scope>
    <source>
        <strain evidence="5 6">CGMCC 1.10390</strain>
    </source>
</reference>
<proteinExistence type="predicted"/>
<feature type="domain" description="ABC transporter" evidence="4">
    <location>
        <begin position="7"/>
        <end position="248"/>
    </location>
</feature>
<dbReference type="RefSeq" id="WP_256401611.1">
    <property type="nucleotide sequence ID" value="NZ_JANHJR010000004.1"/>
</dbReference>
<dbReference type="InterPro" id="IPR003439">
    <property type="entry name" value="ABC_transporter-like_ATP-bd"/>
</dbReference>
<evidence type="ECO:0000313" key="6">
    <source>
        <dbReference type="Proteomes" id="UP001597034"/>
    </source>
</evidence>
<protein>
    <submittedName>
        <fullName evidence="5">ABC transporter ATP-binding protein</fullName>
    </submittedName>
</protein>
<dbReference type="PANTHER" id="PTHR45772">
    <property type="entry name" value="CONSERVED COMPONENT OF ABC TRANSPORTER FOR NATURAL AMINO ACIDS-RELATED"/>
    <property type="match status" value="1"/>
</dbReference>
<dbReference type="PANTHER" id="PTHR45772:SF3">
    <property type="entry name" value="ABC TRANSPORTER ATP-BINDING PROTEIN"/>
    <property type="match status" value="1"/>
</dbReference>
<dbReference type="GO" id="GO:0005524">
    <property type="term" value="F:ATP binding"/>
    <property type="evidence" value="ECO:0007669"/>
    <property type="project" value="UniProtKB-KW"/>
</dbReference>
<evidence type="ECO:0000259" key="4">
    <source>
        <dbReference type="PROSITE" id="PS50893"/>
    </source>
</evidence>
<evidence type="ECO:0000256" key="3">
    <source>
        <dbReference type="ARBA" id="ARBA00022840"/>
    </source>
</evidence>
<dbReference type="InterPro" id="IPR003593">
    <property type="entry name" value="AAA+_ATPase"/>
</dbReference>
<dbReference type="Gene3D" id="3.40.50.300">
    <property type="entry name" value="P-loop containing nucleotide triphosphate hydrolases"/>
    <property type="match status" value="1"/>
</dbReference>
<accession>A0ABD6DPD8</accession>
<evidence type="ECO:0000256" key="1">
    <source>
        <dbReference type="ARBA" id="ARBA00022448"/>
    </source>
</evidence>
<dbReference type="PROSITE" id="PS50893">
    <property type="entry name" value="ABC_TRANSPORTER_2"/>
    <property type="match status" value="1"/>
</dbReference>